<dbReference type="EMBL" id="QMAU01000010">
    <property type="protein sequence ID" value="RXI58945.1"/>
    <property type="molecule type" value="Genomic_DNA"/>
</dbReference>
<accession>A0ABY0ETW2</accession>
<comment type="caution">
    <text evidence="1">The sequence shown here is derived from an EMBL/GenBank/DDBJ whole genome shotgun (WGS) entry which is preliminary data.</text>
</comment>
<dbReference type="RefSeq" id="WP_129010648.1">
    <property type="nucleotide sequence ID" value="NZ_QMAU01000010.1"/>
</dbReference>
<protein>
    <submittedName>
        <fullName evidence="1">Uncharacterized protein</fullName>
    </submittedName>
</protein>
<dbReference type="Proteomes" id="UP000290273">
    <property type="component" value="Unassembled WGS sequence"/>
</dbReference>
<evidence type="ECO:0000313" key="1">
    <source>
        <dbReference type="EMBL" id="RXI58945.1"/>
    </source>
</evidence>
<evidence type="ECO:0000313" key="2">
    <source>
        <dbReference type="Proteomes" id="UP000290273"/>
    </source>
</evidence>
<proteinExistence type="predicted"/>
<sequence>MRNIFKEAHKMTREIKKEYKKVDYRTQFSLCLSYLLSKKDNKVTWETIANACEEAVDDLGMTNYYVNNWVKGNNDRSYIELRYYRKGKCKSTVKCGYWDNNKNVYVPENKYVRQYNVLKKEYI</sequence>
<name>A0ABY0ETW2_CLOTA</name>
<reference evidence="1 2" key="1">
    <citation type="submission" date="2018-06" db="EMBL/GenBank/DDBJ databases">
        <title>Genome conservation of Clostridium tetani.</title>
        <authorList>
            <person name="Bruggemann H."/>
            <person name="Popoff M.R."/>
        </authorList>
    </citation>
    <scope>NUCLEOTIDE SEQUENCE [LARGE SCALE GENOMIC DNA]</scope>
    <source>
        <strain evidence="1 2">63.05</strain>
    </source>
</reference>
<organism evidence="1 2">
    <name type="scientific">Clostridium tetani</name>
    <dbReference type="NCBI Taxonomy" id="1513"/>
    <lineage>
        <taxon>Bacteria</taxon>
        <taxon>Bacillati</taxon>
        <taxon>Bacillota</taxon>
        <taxon>Clostridia</taxon>
        <taxon>Eubacteriales</taxon>
        <taxon>Clostridiaceae</taxon>
        <taxon>Clostridium</taxon>
    </lineage>
</organism>
<gene>
    <name evidence="1" type="ORF">DP131_00295</name>
</gene>